<dbReference type="InterPro" id="IPR036250">
    <property type="entry name" value="AcylCo_DH-like_C"/>
</dbReference>
<evidence type="ECO:0000259" key="5">
    <source>
        <dbReference type="Pfam" id="PF00441"/>
    </source>
</evidence>
<dbReference type="Gene3D" id="1.20.140.10">
    <property type="entry name" value="Butyryl-CoA Dehydrogenase, subunit A, domain 3"/>
    <property type="match status" value="1"/>
</dbReference>
<sequence length="538" mass="61594">MDTTTKKSTYSFDRFLEARNKLNHLQNPFLHNVLDYFTNGSKIYESEEMKAFSNKVSNHWRKMTEENARVENQPRLLHFDAHNHRIDDIVRPHQLELMEKEVFAHGLFSASTGESDRTLKRYLLHHNGEAGLMCPLACTDGLVALLETYQDELHPELKKILLHSKEGIEGDFAVGAQFMSEIQGGSNIPANQLEAVPEKDYYRLYGHKFFCSATHADYSVVTARVQGTDNVACFVVPTYENELKDRRNGHVVNRLKRKLGTCELPSGEINYEGAKAYRVGPIERGVAIAVSIVLTRSRLDIGFGSAAFIMRAAREAVLYANFRDVFGRKINEFPLAKAQLQELEDAAKRATVSAFHIHNEYLKYENLPKSNLTSEDKLNQFVIRELILLQKVFVTKETIDHLRTAISIFGGHGAIEDFSAIPRLFRDAMVNELWEGPRNVLLAQTYRDFKKAMSWCTPHLFIGAVLPNRSPETINELANELKLLLKEDLYAYPNESNIRAAKKWTQFLEELYMMFQEDILVKINDDDILPKEILNSVY</sequence>
<accession>A0ABT5VKS7</accession>
<dbReference type="InterPro" id="IPR052904">
    <property type="entry name" value="Acyl-CoA_dehydrogenase-like"/>
</dbReference>
<feature type="domain" description="Adaptive response protein AidB N-terminal" evidence="7">
    <location>
        <begin position="45"/>
        <end position="154"/>
    </location>
</feature>
<dbReference type="InterPro" id="IPR009100">
    <property type="entry name" value="AcylCoA_DH/oxidase_NM_dom_sf"/>
</dbReference>
<dbReference type="Pfam" id="PF00441">
    <property type="entry name" value="Acyl-CoA_dh_1"/>
    <property type="match status" value="1"/>
</dbReference>
<evidence type="ECO:0000256" key="3">
    <source>
        <dbReference type="ARBA" id="ARBA00022827"/>
    </source>
</evidence>
<protein>
    <submittedName>
        <fullName evidence="8">Acyl-CoA dehydrogenase family protein</fullName>
    </submittedName>
</protein>
<evidence type="ECO:0000256" key="2">
    <source>
        <dbReference type="ARBA" id="ARBA00022630"/>
    </source>
</evidence>
<evidence type="ECO:0000259" key="6">
    <source>
        <dbReference type="Pfam" id="PF02770"/>
    </source>
</evidence>
<dbReference type="SUPFAM" id="SSF47203">
    <property type="entry name" value="Acyl-CoA dehydrogenase C-terminal domain-like"/>
    <property type="match status" value="1"/>
</dbReference>
<keyword evidence="3 4" id="KW-0274">FAD</keyword>
<dbReference type="Gene3D" id="2.40.110.20">
    <property type="match status" value="1"/>
</dbReference>
<dbReference type="SUPFAM" id="SSF56645">
    <property type="entry name" value="Acyl-CoA dehydrogenase NM domain-like"/>
    <property type="match status" value="1"/>
</dbReference>
<gene>
    <name evidence="8" type="ORF">N7Z68_21385</name>
</gene>
<dbReference type="PANTHER" id="PTHR42707:SF2">
    <property type="entry name" value="ACD11 DEHYDROGENASE"/>
    <property type="match status" value="1"/>
</dbReference>
<dbReference type="Proteomes" id="UP001148125">
    <property type="component" value="Unassembled WGS sequence"/>
</dbReference>
<organism evidence="8 9">
    <name type="scientific">Alkalihalobacterium chitinilyticum</name>
    <dbReference type="NCBI Taxonomy" id="2980103"/>
    <lineage>
        <taxon>Bacteria</taxon>
        <taxon>Bacillati</taxon>
        <taxon>Bacillota</taxon>
        <taxon>Bacilli</taxon>
        <taxon>Bacillales</taxon>
        <taxon>Bacillaceae</taxon>
        <taxon>Alkalihalobacterium</taxon>
    </lineage>
</organism>
<dbReference type="InterPro" id="IPR009075">
    <property type="entry name" value="AcylCo_DH/oxidase_C"/>
</dbReference>
<feature type="domain" description="Acyl-CoA dehydrogenase/oxidase C-terminal" evidence="5">
    <location>
        <begin position="284"/>
        <end position="445"/>
    </location>
</feature>
<comment type="similarity">
    <text evidence="1 4">Belongs to the acyl-CoA dehydrogenase family.</text>
</comment>
<feature type="domain" description="Acyl-CoA oxidase/dehydrogenase middle" evidence="6">
    <location>
        <begin position="177"/>
        <end position="272"/>
    </location>
</feature>
<dbReference type="InterPro" id="IPR006091">
    <property type="entry name" value="Acyl-CoA_Oxase/DH_mid-dom"/>
</dbReference>
<evidence type="ECO:0000259" key="7">
    <source>
        <dbReference type="Pfam" id="PF18158"/>
    </source>
</evidence>
<evidence type="ECO:0000256" key="4">
    <source>
        <dbReference type="RuleBase" id="RU362125"/>
    </source>
</evidence>
<evidence type="ECO:0000313" key="8">
    <source>
        <dbReference type="EMBL" id="MDE5415907.1"/>
    </source>
</evidence>
<reference evidence="8" key="1">
    <citation type="submission" date="2024-05" db="EMBL/GenBank/DDBJ databases">
        <title>Alkalihalobacillus sp. strain MEB203 novel alkaliphilic bacterium from Lonar Lake, India.</title>
        <authorList>
            <person name="Joshi A."/>
            <person name="Thite S."/>
            <person name="Mengade P."/>
        </authorList>
    </citation>
    <scope>NUCLEOTIDE SEQUENCE</scope>
    <source>
        <strain evidence="8">MEB 203</strain>
    </source>
</reference>
<evidence type="ECO:0000313" key="9">
    <source>
        <dbReference type="Proteomes" id="UP001148125"/>
    </source>
</evidence>
<dbReference type="Pfam" id="PF18158">
    <property type="entry name" value="AidB_N"/>
    <property type="match status" value="1"/>
</dbReference>
<name>A0ABT5VKS7_9BACI</name>
<dbReference type="InterPro" id="IPR041504">
    <property type="entry name" value="AidB_N"/>
</dbReference>
<dbReference type="EMBL" id="JAOTPO010000023">
    <property type="protein sequence ID" value="MDE5415907.1"/>
    <property type="molecule type" value="Genomic_DNA"/>
</dbReference>
<keyword evidence="4" id="KW-0560">Oxidoreductase</keyword>
<keyword evidence="2 4" id="KW-0285">Flavoprotein</keyword>
<keyword evidence="9" id="KW-1185">Reference proteome</keyword>
<proteinExistence type="inferred from homology"/>
<comment type="cofactor">
    <cofactor evidence="4">
        <name>FAD</name>
        <dbReference type="ChEBI" id="CHEBI:57692"/>
    </cofactor>
</comment>
<dbReference type="RefSeq" id="WP_275120499.1">
    <property type="nucleotide sequence ID" value="NZ_JAOTPO010000023.1"/>
</dbReference>
<dbReference type="Pfam" id="PF02770">
    <property type="entry name" value="Acyl-CoA_dh_M"/>
    <property type="match status" value="1"/>
</dbReference>
<dbReference type="PANTHER" id="PTHR42707">
    <property type="entry name" value="ACYL-COA DEHYDROGENASE"/>
    <property type="match status" value="1"/>
</dbReference>
<comment type="caution">
    <text evidence="8">The sequence shown here is derived from an EMBL/GenBank/DDBJ whole genome shotgun (WGS) entry which is preliminary data.</text>
</comment>
<evidence type="ECO:0000256" key="1">
    <source>
        <dbReference type="ARBA" id="ARBA00009347"/>
    </source>
</evidence>